<dbReference type="OrthoDB" id="2651843at2759"/>
<proteinExistence type="predicted"/>
<keyword evidence="3" id="KW-1185">Reference proteome</keyword>
<dbReference type="AlphaFoldDB" id="A0A0C3QDF3"/>
<dbReference type="HOGENOM" id="CLU_1778831_0_0_1"/>
<organism evidence="2 3">
    <name type="scientific">Tulasnella calospora MUT 4182</name>
    <dbReference type="NCBI Taxonomy" id="1051891"/>
    <lineage>
        <taxon>Eukaryota</taxon>
        <taxon>Fungi</taxon>
        <taxon>Dikarya</taxon>
        <taxon>Basidiomycota</taxon>
        <taxon>Agaricomycotina</taxon>
        <taxon>Agaricomycetes</taxon>
        <taxon>Cantharellales</taxon>
        <taxon>Tulasnellaceae</taxon>
        <taxon>Tulasnella</taxon>
    </lineage>
</organism>
<accession>A0A0C3QDF3</accession>
<dbReference type="Proteomes" id="UP000054248">
    <property type="component" value="Unassembled WGS sequence"/>
</dbReference>
<reference evidence="2 3" key="1">
    <citation type="submission" date="2014-04" db="EMBL/GenBank/DDBJ databases">
        <authorList>
            <consortium name="DOE Joint Genome Institute"/>
            <person name="Kuo A."/>
            <person name="Girlanda M."/>
            <person name="Perotto S."/>
            <person name="Kohler A."/>
            <person name="Nagy L.G."/>
            <person name="Floudas D."/>
            <person name="Copeland A."/>
            <person name="Barry K.W."/>
            <person name="Cichocki N."/>
            <person name="Veneault-Fourrey C."/>
            <person name="LaButti K."/>
            <person name="Lindquist E.A."/>
            <person name="Lipzen A."/>
            <person name="Lundell T."/>
            <person name="Morin E."/>
            <person name="Murat C."/>
            <person name="Sun H."/>
            <person name="Tunlid A."/>
            <person name="Henrissat B."/>
            <person name="Grigoriev I.V."/>
            <person name="Hibbett D.S."/>
            <person name="Martin F."/>
            <person name="Nordberg H.P."/>
            <person name="Cantor M.N."/>
            <person name="Hua S.X."/>
        </authorList>
    </citation>
    <scope>NUCLEOTIDE SEQUENCE [LARGE SCALE GENOMIC DNA]</scope>
    <source>
        <strain evidence="2 3">MUT 4182</strain>
    </source>
</reference>
<dbReference type="CDD" id="cd09917">
    <property type="entry name" value="F-box_SF"/>
    <property type="match status" value="1"/>
</dbReference>
<dbReference type="STRING" id="1051891.A0A0C3QDF3"/>
<dbReference type="EMBL" id="KN822988">
    <property type="protein sequence ID" value="KIO28995.1"/>
    <property type="molecule type" value="Genomic_DNA"/>
</dbReference>
<name>A0A0C3QDF3_9AGAM</name>
<dbReference type="InterPro" id="IPR036047">
    <property type="entry name" value="F-box-like_dom_sf"/>
</dbReference>
<gene>
    <name evidence="2" type="ORF">M407DRAFT_174702</name>
</gene>
<dbReference type="Pfam" id="PF12937">
    <property type="entry name" value="F-box-like"/>
    <property type="match status" value="1"/>
</dbReference>
<sequence>MHEMLAIYDVLMHILSYSQQRDLAAAARVSRVWSDVALDCLWREIESVLPLVEILFPLVETDDGEWSFTRSTPRQNWERFQYYARRIRHLGNDDLSVRTRKRDAQYLLLSELPVLIAAERPGNEPLLPMVQAIKQTEILFASSLTG</sequence>
<evidence type="ECO:0000313" key="3">
    <source>
        <dbReference type="Proteomes" id="UP000054248"/>
    </source>
</evidence>
<dbReference type="Gene3D" id="1.20.1280.50">
    <property type="match status" value="1"/>
</dbReference>
<reference evidence="3" key="2">
    <citation type="submission" date="2015-01" db="EMBL/GenBank/DDBJ databases">
        <title>Evolutionary Origins and Diversification of the Mycorrhizal Mutualists.</title>
        <authorList>
            <consortium name="DOE Joint Genome Institute"/>
            <consortium name="Mycorrhizal Genomics Consortium"/>
            <person name="Kohler A."/>
            <person name="Kuo A."/>
            <person name="Nagy L.G."/>
            <person name="Floudas D."/>
            <person name="Copeland A."/>
            <person name="Barry K.W."/>
            <person name="Cichocki N."/>
            <person name="Veneault-Fourrey C."/>
            <person name="LaButti K."/>
            <person name="Lindquist E.A."/>
            <person name="Lipzen A."/>
            <person name="Lundell T."/>
            <person name="Morin E."/>
            <person name="Murat C."/>
            <person name="Riley R."/>
            <person name="Ohm R."/>
            <person name="Sun H."/>
            <person name="Tunlid A."/>
            <person name="Henrissat B."/>
            <person name="Grigoriev I.V."/>
            <person name="Hibbett D.S."/>
            <person name="Martin F."/>
        </authorList>
    </citation>
    <scope>NUCLEOTIDE SEQUENCE [LARGE SCALE GENOMIC DNA]</scope>
    <source>
        <strain evidence="3">MUT 4182</strain>
    </source>
</reference>
<evidence type="ECO:0000259" key="1">
    <source>
        <dbReference type="Pfam" id="PF12937"/>
    </source>
</evidence>
<dbReference type="InterPro" id="IPR001810">
    <property type="entry name" value="F-box_dom"/>
</dbReference>
<dbReference type="SUPFAM" id="SSF81383">
    <property type="entry name" value="F-box domain"/>
    <property type="match status" value="1"/>
</dbReference>
<protein>
    <recommendedName>
        <fullName evidence="1">F-box domain-containing protein</fullName>
    </recommendedName>
</protein>
<evidence type="ECO:0000313" key="2">
    <source>
        <dbReference type="EMBL" id="KIO28995.1"/>
    </source>
</evidence>
<feature type="domain" description="F-box" evidence="1">
    <location>
        <begin position="9"/>
        <end position="45"/>
    </location>
</feature>